<evidence type="ECO:0000256" key="8">
    <source>
        <dbReference type="ARBA" id="ARBA00023002"/>
    </source>
</evidence>
<evidence type="ECO:0000256" key="12">
    <source>
        <dbReference type="PIRNR" id="PIRNR000368"/>
    </source>
</evidence>
<accession>A0A1Y4SUA4</accession>
<organism evidence="13 14">
    <name type="scientific">Massilimicrobiota timonensis</name>
    <dbReference type="NCBI Taxonomy" id="1776392"/>
    <lineage>
        <taxon>Bacteria</taxon>
        <taxon>Bacillati</taxon>
        <taxon>Bacillota</taxon>
        <taxon>Erysipelotrichia</taxon>
        <taxon>Erysipelotrichales</taxon>
        <taxon>Erysipelotrichaceae</taxon>
        <taxon>Massilimicrobiota</taxon>
    </lineage>
</organism>
<evidence type="ECO:0000256" key="9">
    <source>
        <dbReference type="ARBA" id="ARBA00023004"/>
    </source>
</evidence>
<dbReference type="SFLD" id="SFLDG01063">
    <property type="entry name" value="activating_enzymes__group_1"/>
    <property type="match status" value="1"/>
</dbReference>
<dbReference type="RefSeq" id="WP_087358782.1">
    <property type="nucleotide sequence ID" value="NZ_JACJKO010000006.1"/>
</dbReference>
<dbReference type="Proteomes" id="UP000195305">
    <property type="component" value="Unassembled WGS sequence"/>
</dbReference>
<dbReference type="GO" id="GO:0046872">
    <property type="term" value="F:metal ion binding"/>
    <property type="evidence" value="ECO:0007669"/>
    <property type="project" value="UniProtKB-KW"/>
</dbReference>
<dbReference type="GO" id="GO:0043365">
    <property type="term" value="F:[formate-C-acetyltransferase]-activating enzyme activity"/>
    <property type="evidence" value="ECO:0007669"/>
    <property type="project" value="InterPro"/>
</dbReference>
<comment type="similarity">
    <text evidence="3 12">Belongs to the organic radical-activating enzymes family.</text>
</comment>
<name>A0A1Y4SUA4_9FIRM</name>
<reference evidence="13 14" key="1">
    <citation type="journal article" date="2018" name="BMC Genomics">
        <title>Whole genome sequencing and function prediction of 133 gut anaerobes isolated from chicken caecum in pure cultures.</title>
        <authorList>
            <person name="Medvecky M."/>
            <person name="Cejkova D."/>
            <person name="Polansky O."/>
            <person name="Karasova D."/>
            <person name="Kubasova T."/>
            <person name="Cizek A."/>
            <person name="Rychlik I."/>
        </authorList>
    </citation>
    <scope>NUCLEOTIDE SEQUENCE [LARGE SCALE GENOMIC DNA]</scope>
    <source>
        <strain evidence="13 14">An13</strain>
    </source>
</reference>
<keyword evidence="10" id="KW-0411">Iron-sulfur</keyword>
<evidence type="ECO:0000256" key="3">
    <source>
        <dbReference type="ARBA" id="ARBA00009777"/>
    </source>
</evidence>
<sequence>MKYATIKTVDIANGTGVRVSLFVSGCTHHCPDCFNEIAWDFQYGEDFTQDTIDFILQALAPQHISGLTLLGGEPMELVNQKGLLPLLRQVHEKYPDKDIWCYTGYLYEDLQPGGRVYGEDTDEILNYLDILVDGPFLVDQKNIRLKFRGSENQRIIDIKRTNQAHMVVLWDGK</sequence>
<dbReference type="SFLD" id="SFLDF00299">
    <property type="entry name" value="anaerobic_ribonucleoside-triph"/>
    <property type="match status" value="1"/>
</dbReference>
<evidence type="ECO:0000256" key="7">
    <source>
        <dbReference type="ARBA" id="ARBA00022723"/>
    </source>
</evidence>
<evidence type="ECO:0000313" key="14">
    <source>
        <dbReference type="Proteomes" id="UP000195305"/>
    </source>
</evidence>
<comment type="cofactor">
    <cofactor evidence="1">
        <name>[4Fe-4S] cluster</name>
        <dbReference type="ChEBI" id="CHEBI:49883"/>
    </cofactor>
</comment>
<dbReference type="InterPro" id="IPR058240">
    <property type="entry name" value="rSAM_sf"/>
</dbReference>
<keyword evidence="8 12" id="KW-0560">Oxidoreductase</keyword>
<keyword evidence="9" id="KW-0408">Iron</keyword>
<dbReference type="SFLD" id="SFLDS00029">
    <property type="entry name" value="Radical_SAM"/>
    <property type="match status" value="1"/>
</dbReference>
<evidence type="ECO:0000256" key="4">
    <source>
        <dbReference type="ARBA" id="ARBA00014281"/>
    </source>
</evidence>
<dbReference type="GO" id="GO:0051539">
    <property type="term" value="F:4 iron, 4 sulfur cluster binding"/>
    <property type="evidence" value="ECO:0007669"/>
    <property type="project" value="UniProtKB-KW"/>
</dbReference>
<dbReference type="InterPro" id="IPR012837">
    <property type="entry name" value="NrdG"/>
</dbReference>
<dbReference type="InterPro" id="IPR013785">
    <property type="entry name" value="Aldolase_TIM"/>
</dbReference>
<dbReference type="NCBIfam" id="TIGR02491">
    <property type="entry name" value="NrdG"/>
    <property type="match status" value="1"/>
</dbReference>
<dbReference type="Gene3D" id="3.20.20.70">
    <property type="entry name" value="Aldolase class I"/>
    <property type="match status" value="1"/>
</dbReference>
<dbReference type="InterPro" id="IPR034457">
    <property type="entry name" value="Organic_radical-activating"/>
</dbReference>
<comment type="catalytic activity">
    <reaction evidence="11">
        <text>glycyl-[protein] + reduced [flavodoxin] + S-adenosyl-L-methionine = glycin-2-yl radical-[protein] + semiquinone [flavodoxin] + 5'-deoxyadenosine + L-methionine + H(+)</text>
        <dbReference type="Rhea" id="RHEA:61976"/>
        <dbReference type="Rhea" id="RHEA-COMP:10622"/>
        <dbReference type="Rhea" id="RHEA-COMP:14480"/>
        <dbReference type="Rhea" id="RHEA-COMP:15993"/>
        <dbReference type="Rhea" id="RHEA-COMP:15994"/>
        <dbReference type="ChEBI" id="CHEBI:15378"/>
        <dbReference type="ChEBI" id="CHEBI:17319"/>
        <dbReference type="ChEBI" id="CHEBI:29947"/>
        <dbReference type="ChEBI" id="CHEBI:32722"/>
        <dbReference type="ChEBI" id="CHEBI:57618"/>
        <dbReference type="ChEBI" id="CHEBI:57844"/>
        <dbReference type="ChEBI" id="CHEBI:59789"/>
        <dbReference type="ChEBI" id="CHEBI:140311"/>
    </reaction>
</comment>
<dbReference type="SFLD" id="SFLDG01066">
    <property type="entry name" value="organic_radical-activating_enz"/>
    <property type="match status" value="1"/>
</dbReference>
<evidence type="ECO:0000256" key="10">
    <source>
        <dbReference type="ARBA" id="ARBA00023014"/>
    </source>
</evidence>
<comment type="function">
    <text evidence="2 12">Activation of anaerobic ribonucleoside-triphosphate reductase under anaerobic conditions by generation of an organic free radical, using S-adenosylmethionine and reduced flavodoxin as cosubstrates to produce 5'-deoxy-adenosine.</text>
</comment>
<dbReference type="InterPro" id="IPR007197">
    <property type="entry name" value="rSAM"/>
</dbReference>
<dbReference type="PROSITE" id="PS01087">
    <property type="entry name" value="RADICAL_ACTIVATING"/>
    <property type="match status" value="1"/>
</dbReference>
<dbReference type="EC" id="1.97.1.-" evidence="12"/>
<dbReference type="GO" id="GO:0004748">
    <property type="term" value="F:ribonucleoside-diphosphate reductase activity, thioredoxin disulfide as acceptor"/>
    <property type="evidence" value="ECO:0007669"/>
    <property type="project" value="TreeGrafter"/>
</dbReference>
<evidence type="ECO:0000256" key="2">
    <source>
        <dbReference type="ARBA" id="ARBA00003852"/>
    </source>
</evidence>
<protein>
    <recommendedName>
        <fullName evidence="4 12">Anaerobic ribonucleoside-triphosphate reductase-activating protein</fullName>
        <ecNumber evidence="12">1.97.1.-</ecNumber>
    </recommendedName>
</protein>
<keyword evidence="6" id="KW-0949">S-adenosyl-L-methionine</keyword>
<keyword evidence="14" id="KW-1185">Reference proteome</keyword>
<evidence type="ECO:0000256" key="11">
    <source>
        <dbReference type="ARBA" id="ARBA00047365"/>
    </source>
</evidence>
<dbReference type="Pfam" id="PF13353">
    <property type="entry name" value="Fer4_12"/>
    <property type="match status" value="1"/>
</dbReference>
<dbReference type="PANTHER" id="PTHR30352">
    <property type="entry name" value="PYRUVATE FORMATE-LYASE-ACTIVATING ENZYME"/>
    <property type="match status" value="1"/>
</dbReference>
<evidence type="ECO:0000256" key="5">
    <source>
        <dbReference type="ARBA" id="ARBA00022485"/>
    </source>
</evidence>
<evidence type="ECO:0000256" key="6">
    <source>
        <dbReference type="ARBA" id="ARBA00022691"/>
    </source>
</evidence>
<dbReference type="InterPro" id="IPR001989">
    <property type="entry name" value="Radical_activat_CS"/>
</dbReference>
<keyword evidence="5" id="KW-0004">4Fe-4S</keyword>
<gene>
    <name evidence="13" type="ORF">B5E75_09835</name>
</gene>
<evidence type="ECO:0000313" key="13">
    <source>
        <dbReference type="EMBL" id="OUQ33495.1"/>
    </source>
</evidence>
<comment type="caution">
    <text evidence="13">The sequence shown here is derived from an EMBL/GenBank/DDBJ whole genome shotgun (WGS) entry which is preliminary data.</text>
</comment>
<dbReference type="AlphaFoldDB" id="A0A1Y4SUA4"/>
<dbReference type="PANTHER" id="PTHR30352:SF2">
    <property type="entry name" value="ANAEROBIC RIBONUCLEOSIDE-TRIPHOSPHATE REDUCTASE-ACTIVATING PROTEIN"/>
    <property type="match status" value="1"/>
</dbReference>
<proteinExistence type="inferred from homology"/>
<dbReference type="EMBL" id="NFLJ01000029">
    <property type="protein sequence ID" value="OUQ33495.1"/>
    <property type="molecule type" value="Genomic_DNA"/>
</dbReference>
<dbReference type="SUPFAM" id="SSF102114">
    <property type="entry name" value="Radical SAM enzymes"/>
    <property type="match status" value="1"/>
</dbReference>
<keyword evidence="7" id="KW-0479">Metal-binding</keyword>
<dbReference type="OrthoDB" id="9782387at2"/>
<evidence type="ECO:0000256" key="1">
    <source>
        <dbReference type="ARBA" id="ARBA00001966"/>
    </source>
</evidence>
<dbReference type="PIRSF" id="PIRSF000368">
    <property type="entry name" value="NrdG"/>
    <property type="match status" value="1"/>
</dbReference>